<feature type="domain" description="RAP" evidence="2">
    <location>
        <begin position="625"/>
        <end position="683"/>
    </location>
</feature>
<proteinExistence type="predicted"/>
<name>A0A0G4G2U5_VITBC</name>
<dbReference type="Proteomes" id="UP000041254">
    <property type="component" value="Unassembled WGS sequence"/>
</dbReference>
<feature type="compositionally biased region" description="Basic and acidic residues" evidence="1">
    <location>
        <begin position="277"/>
        <end position="288"/>
    </location>
</feature>
<dbReference type="Pfam" id="PF08373">
    <property type="entry name" value="RAP"/>
    <property type="match status" value="1"/>
</dbReference>
<evidence type="ECO:0000313" key="4">
    <source>
        <dbReference type="Proteomes" id="UP000041254"/>
    </source>
</evidence>
<evidence type="ECO:0000313" key="3">
    <source>
        <dbReference type="EMBL" id="CEM22589.1"/>
    </source>
</evidence>
<feature type="region of interest" description="Disordered" evidence="1">
    <location>
        <begin position="267"/>
        <end position="288"/>
    </location>
</feature>
<organism evidence="3 4">
    <name type="scientific">Vitrella brassicaformis (strain CCMP3155)</name>
    <dbReference type="NCBI Taxonomy" id="1169540"/>
    <lineage>
        <taxon>Eukaryota</taxon>
        <taxon>Sar</taxon>
        <taxon>Alveolata</taxon>
        <taxon>Colpodellida</taxon>
        <taxon>Vitrellaceae</taxon>
        <taxon>Vitrella</taxon>
    </lineage>
</organism>
<feature type="compositionally biased region" description="Basic and acidic residues" evidence="1">
    <location>
        <begin position="740"/>
        <end position="754"/>
    </location>
</feature>
<evidence type="ECO:0000256" key="1">
    <source>
        <dbReference type="SAM" id="MobiDB-lite"/>
    </source>
</evidence>
<protein>
    <recommendedName>
        <fullName evidence="2">RAP domain-containing protein</fullName>
    </recommendedName>
</protein>
<reference evidence="3 4" key="1">
    <citation type="submission" date="2014-11" db="EMBL/GenBank/DDBJ databases">
        <authorList>
            <person name="Zhu J."/>
            <person name="Qi W."/>
            <person name="Song R."/>
        </authorList>
    </citation>
    <scope>NUCLEOTIDE SEQUENCE [LARGE SCALE GENOMIC DNA]</scope>
</reference>
<dbReference type="OrthoDB" id="429086at2759"/>
<accession>A0A0G4G2U5</accession>
<dbReference type="OMA" id="ADEMIEM"/>
<dbReference type="InParanoid" id="A0A0G4G2U5"/>
<dbReference type="EMBL" id="CDMY01000553">
    <property type="protein sequence ID" value="CEM22589.1"/>
    <property type="molecule type" value="Genomic_DNA"/>
</dbReference>
<gene>
    <name evidence="3" type="ORF">Vbra_16845</name>
</gene>
<dbReference type="SMART" id="SM00952">
    <property type="entry name" value="RAP"/>
    <property type="match status" value="1"/>
</dbReference>
<dbReference type="VEuPathDB" id="CryptoDB:Vbra_16845"/>
<keyword evidence="4" id="KW-1185">Reference proteome</keyword>
<dbReference type="AlphaFoldDB" id="A0A0G4G2U5"/>
<feature type="region of interest" description="Disordered" evidence="1">
    <location>
        <begin position="720"/>
        <end position="784"/>
    </location>
</feature>
<feature type="compositionally biased region" description="Basic residues" evidence="1">
    <location>
        <begin position="772"/>
        <end position="784"/>
    </location>
</feature>
<dbReference type="PROSITE" id="PS51286">
    <property type="entry name" value="RAP"/>
    <property type="match status" value="1"/>
</dbReference>
<evidence type="ECO:0000259" key="2">
    <source>
        <dbReference type="PROSITE" id="PS51286"/>
    </source>
</evidence>
<dbReference type="InterPro" id="IPR013584">
    <property type="entry name" value="RAP"/>
</dbReference>
<sequence length="784" mass="88670">MDSWLSTAHLPLRHASRRLSTAAAAPKKMRVVSQAQKERLATEAAMSEMTPRSVIERLRKFLVEREMGAEDPGGKAANTAPVDFVPFILSHMPAFHPSDYLVVIAAYHKYPPSPAHSQVMTLPARKGGTIDFVSYVTEHMIARLYHFTSPKSLVDAAEALASLPYVHGAFVEAYAVKVTEWCKRHRMKADDLIRALRTMAMFNVDTKENYRIDACLRGLCHNLAHKPTLSVLPARAIVQILRDLAALQFAHGPLLTVIGNQLQPYLEGAPPDSSSDDESHQGKTRVRVPESDRLRGGDWIDVLGSYATLKQSFHMLFKAVGRRMLYYVQDLSADEMIEMVHHFGAAEIHHDDIIQAAIELLPHKLAASHLSTARCLQLLQAFGRLRIRPTDVLRPLLGLLEGSLQHEPSGDAVGESVQVLYEMCRLDVWEERVVAMLMNTVESVPVGVWQSCRTKTLINLLFALTYFSLGQPDLYMQLTKQLVHRENRLDHVALTQLKVFEMAARVGHLPLEYGDLPDGLLETLIRWRTAKTPPEERITSALQREVGRIAAGLHYHHYHEISLGPYTLDFVRAMTPHEEQEALKDIGVDPHPPDELPEGPYARPMEHTANSMKHTWEEDLSDGGIIIEVDGPHHFYKNSYHWTSFSKLKHRLLTRLGFKVVHIPYFTWQTLRAKDEKYAYVRRLLEAAKMQMQLDIADTGVDYQPPPDVFWTNPHAVRKPRRPYQSGMSAPVDPLMVDWDGQRERERQKRDQRGRGSGGGRGKGRLAMTAHKIARARLRGGRNA</sequence>